<dbReference type="EMBL" id="AAKQSY010000017">
    <property type="protein sequence ID" value="ECU6930870.1"/>
    <property type="molecule type" value="Genomic_DNA"/>
</dbReference>
<evidence type="ECO:0000313" key="1">
    <source>
        <dbReference type="EMBL" id="ECS2244447.1"/>
    </source>
</evidence>
<accession>A0A3V3RKF0</accession>
<evidence type="ECO:0000313" key="2">
    <source>
        <dbReference type="EMBL" id="ECS5570999.1"/>
    </source>
</evidence>
<reference evidence="5" key="2">
    <citation type="submission" date="2018-07" db="EMBL/GenBank/DDBJ databases">
        <authorList>
            <consortium name="PulseNet: The National Subtyping Network for Foodborne Disease Surveillance"/>
            <person name="Tarr C.L."/>
            <person name="Trees E."/>
            <person name="Katz L.S."/>
            <person name="Carleton-Romer H.A."/>
            <person name="Stroika S."/>
            <person name="Kucerova Z."/>
            <person name="Roache K.F."/>
            <person name="Sabol A.L."/>
            <person name="Besser J."/>
            <person name="Gerner-Smidt P."/>
        </authorList>
    </citation>
    <scope>NUCLEOTIDE SEQUENCE</scope>
    <source>
        <strain evidence="5">PNUSAS002073</strain>
    </source>
</reference>
<proteinExistence type="predicted"/>
<dbReference type="Proteomes" id="UP000839902">
    <property type="component" value="Unassembled WGS sequence"/>
</dbReference>
<dbReference type="EMBL" id="AAKNKP010000025">
    <property type="protein sequence ID" value="ECT6426701.1"/>
    <property type="molecule type" value="Genomic_DNA"/>
</dbReference>
<sequence length="62" mass="6900">MTFIFCCVYNQIYGYFSPCVFSAQQKTRRSGLSAGALRMPDTSEVARDFSPAGSLTPQVRKL</sequence>
<comment type="caution">
    <text evidence="3">The sequence shown here is derived from an EMBL/GenBank/DDBJ whole genome shotgun (WGS) entry which is preliminary data.</text>
</comment>
<reference evidence="3" key="1">
    <citation type="submission" date="2018-07" db="EMBL/GenBank/DDBJ databases">
        <authorList>
            <consortium name="NARMS: The National Antimicrobial Resistance Monitoring System"/>
        </authorList>
    </citation>
    <scope>NUCLEOTIDE SEQUENCE</scope>
    <source>
        <strain evidence="1">FSIS1503023</strain>
        <strain evidence="3">FSIS1606185</strain>
        <strain evidence="2">FSIS1607449</strain>
        <strain evidence="4">FSIS1702211</strain>
    </source>
</reference>
<dbReference type="EMBL" id="AAKJYZ010000017">
    <property type="protein sequence ID" value="ECS5570999.1"/>
    <property type="molecule type" value="Genomic_DNA"/>
</dbReference>
<dbReference type="EMBL" id="AAKIXF010000025">
    <property type="protein sequence ID" value="ECS2244447.1"/>
    <property type="molecule type" value="Genomic_DNA"/>
</dbReference>
<dbReference type="AlphaFoldDB" id="A0A3V3RKF0"/>
<name>A0A3V3RKF0_SALET</name>
<gene>
    <name evidence="3" type="ORF">A6E75_19760</name>
    <name evidence="5" type="ORF">A8D33_17990</name>
    <name evidence="1" type="ORF">APX06_20965</name>
    <name evidence="2" type="ORF">BGP46_17870</name>
    <name evidence="4" type="ORF">CGD37_15610</name>
</gene>
<evidence type="ECO:0000313" key="4">
    <source>
        <dbReference type="EMBL" id="ECT9249943.1"/>
    </source>
</evidence>
<evidence type="ECO:0000313" key="5">
    <source>
        <dbReference type="EMBL" id="ECU6930870.1"/>
    </source>
</evidence>
<dbReference type="EMBL" id="AAKOHZ010000018">
    <property type="protein sequence ID" value="ECT9249943.1"/>
    <property type="molecule type" value="Genomic_DNA"/>
</dbReference>
<evidence type="ECO:0000313" key="3">
    <source>
        <dbReference type="EMBL" id="ECT6426701.1"/>
    </source>
</evidence>
<organism evidence="3">
    <name type="scientific">Salmonella enterica subsp. enterica serovar Cerro</name>
    <dbReference type="NCBI Taxonomy" id="340188"/>
    <lineage>
        <taxon>Bacteria</taxon>
        <taxon>Pseudomonadati</taxon>
        <taxon>Pseudomonadota</taxon>
        <taxon>Gammaproteobacteria</taxon>
        <taxon>Enterobacterales</taxon>
        <taxon>Enterobacteriaceae</taxon>
        <taxon>Salmonella</taxon>
    </lineage>
</organism>
<protein>
    <submittedName>
        <fullName evidence="3">Uncharacterized protein</fullName>
    </submittedName>
</protein>